<organism evidence="4 5">
    <name type="scientific">Necator americanus</name>
    <name type="common">Human hookworm</name>
    <dbReference type="NCBI Taxonomy" id="51031"/>
    <lineage>
        <taxon>Eukaryota</taxon>
        <taxon>Metazoa</taxon>
        <taxon>Ecdysozoa</taxon>
        <taxon>Nematoda</taxon>
        <taxon>Chromadorea</taxon>
        <taxon>Rhabditida</taxon>
        <taxon>Rhabditina</taxon>
        <taxon>Rhabditomorpha</taxon>
        <taxon>Strongyloidea</taxon>
        <taxon>Ancylostomatidae</taxon>
        <taxon>Bunostominae</taxon>
        <taxon>Necator</taxon>
    </lineage>
</organism>
<reference evidence="4 5" key="1">
    <citation type="submission" date="2023-08" db="EMBL/GenBank/DDBJ databases">
        <title>A Necator americanus chromosomal reference genome.</title>
        <authorList>
            <person name="Ilik V."/>
            <person name="Petrzelkova K.J."/>
            <person name="Pardy F."/>
            <person name="Fuh T."/>
            <person name="Niatou-Singa F.S."/>
            <person name="Gouil Q."/>
            <person name="Baker L."/>
            <person name="Ritchie M.E."/>
            <person name="Jex A.R."/>
            <person name="Gazzola D."/>
            <person name="Li H."/>
            <person name="Toshio Fujiwara R."/>
            <person name="Zhan B."/>
            <person name="Aroian R.V."/>
            <person name="Pafco B."/>
            <person name="Schwarz E.M."/>
        </authorList>
    </citation>
    <scope>NUCLEOTIDE SEQUENCE [LARGE SCALE GENOMIC DNA]</scope>
    <source>
        <strain evidence="4 5">Aroian</strain>
        <tissue evidence="4">Whole animal</tissue>
    </source>
</reference>
<dbReference type="PANTHER" id="PTHR13103">
    <property type="entry name" value="SCHWANNOMIN INTERACTING PROTEIN 1"/>
    <property type="match status" value="1"/>
</dbReference>
<name>A0ABR1EBR3_NECAM</name>
<dbReference type="EMBL" id="JAVFWL010000006">
    <property type="protein sequence ID" value="KAK6759750.1"/>
    <property type="molecule type" value="Genomic_DNA"/>
</dbReference>
<dbReference type="PANTHER" id="PTHR13103:SF2">
    <property type="entry name" value="IQCJ-SCHIP1 READTHROUGH TRANSCRIPT PROTEIN-RELATED"/>
    <property type="match status" value="1"/>
</dbReference>
<feature type="region of interest" description="Disordered" evidence="2">
    <location>
        <begin position="94"/>
        <end position="162"/>
    </location>
</feature>
<dbReference type="Proteomes" id="UP001303046">
    <property type="component" value="Unassembled WGS sequence"/>
</dbReference>
<accession>A0ABR1EBR3</accession>
<feature type="region of interest" description="Disordered" evidence="2">
    <location>
        <begin position="1"/>
        <end position="20"/>
    </location>
</feature>
<evidence type="ECO:0000259" key="3">
    <source>
        <dbReference type="Pfam" id="PF10148"/>
    </source>
</evidence>
<proteinExistence type="predicted"/>
<dbReference type="InterPro" id="IPR015649">
    <property type="entry name" value="SCHIP_1_C"/>
</dbReference>
<comment type="caution">
    <text evidence="4">The sequence shown here is derived from an EMBL/GenBank/DDBJ whole genome shotgun (WGS) entry which is preliminary data.</text>
</comment>
<sequence>MLARQPAKLPLSSMEGPSTTNLTNVYGCTSSPEARDDSGVSTMESVCGKDSFEHDTAPATVRTLADILLSEHNNNYTGSMDVVKLLRLRSVDDEQNQQSNSSSLESLSSLENHQGSQGPDVDGGSGSTSCSEDSFEMSSTCSARDMDVSPEEISPGKGFTNVTTQQNLCNPIVDRLDRDSRETTCESFTSGGSDRNNSSSSARTLYDEDCSESRSNYLLFRQPPSSISMDSFMLKNTKNISAIRESINMELQNLDTGLPELDFVKLEEQLTNAAREREEHDRRLLGEEVRRRLALQADSWKGASPAVSTRPHRSNLALRLQTAMNLQVCYMNELAESASESEISESDDELMVPKSRSTPNLKGTSRPGSSREDPYLQKLRDRAVHGQHLDPCERQTLLHAETKNVLENAKKSAQTALERYRSSKSKASGVPRQARQYLRKMSVDEVLRIKEIMEQAIDRKNLELVQLLIERDSLHMEHDSLLVDIDDFTEHEAECAALDFPHLLGMMDGRIAPVLRGPATIVPNGGVPSTGAPTPAPTPTSPTKAFDVQFRYRRHYRRTVDECPADIILAPSGHPLTDLEYADDVVIFAESSTKLQHVVNLVSKLAAAYGLRL</sequence>
<evidence type="ECO:0000313" key="4">
    <source>
        <dbReference type="EMBL" id="KAK6759750.1"/>
    </source>
</evidence>
<keyword evidence="1" id="KW-0175">Coiled coil</keyword>
<feature type="compositionally biased region" description="Polar residues" evidence="2">
    <location>
        <begin position="127"/>
        <end position="142"/>
    </location>
</feature>
<protein>
    <recommendedName>
        <fullName evidence="3">Schwannomin interacting protein 1 C-terminal domain-containing protein</fullName>
    </recommendedName>
</protein>
<gene>
    <name evidence="4" type="primary">Necator_chrX.g21523</name>
    <name evidence="4" type="ORF">RB195_021362</name>
</gene>
<dbReference type="InterPro" id="IPR039045">
    <property type="entry name" value="SCHIP_1"/>
</dbReference>
<feature type="domain" description="Schwannomin interacting protein 1 C-terminal" evidence="3">
    <location>
        <begin position="287"/>
        <end position="491"/>
    </location>
</feature>
<evidence type="ECO:0000256" key="2">
    <source>
        <dbReference type="SAM" id="MobiDB-lite"/>
    </source>
</evidence>
<keyword evidence="5" id="KW-1185">Reference proteome</keyword>
<feature type="region of interest" description="Disordered" evidence="2">
    <location>
        <begin position="337"/>
        <end position="374"/>
    </location>
</feature>
<feature type="compositionally biased region" description="Polar residues" evidence="2">
    <location>
        <begin position="355"/>
        <end position="368"/>
    </location>
</feature>
<feature type="compositionally biased region" description="Low complexity" evidence="2">
    <location>
        <begin position="190"/>
        <end position="201"/>
    </location>
</feature>
<feature type="compositionally biased region" description="Low complexity" evidence="2">
    <location>
        <begin position="96"/>
        <end position="112"/>
    </location>
</feature>
<evidence type="ECO:0000256" key="1">
    <source>
        <dbReference type="ARBA" id="ARBA00023054"/>
    </source>
</evidence>
<dbReference type="Pfam" id="PF10148">
    <property type="entry name" value="SCHIP-1_C"/>
    <property type="match status" value="1"/>
</dbReference>
<evidence type="ECO:0000313" key="5">
    <source>
        <dbReference type="Proteomes" id="UP001303046"/>
    </source>
</evidence>
<feature type="region of interest" description="Disordered" evidence="2">
    <location>
        <begin position="183"/>
        <end position="204"/>
    </location>
</feature>